<reference evidence="7 8" key="1">
    <citation type="journal article" date="2011" name="J. Bacteriol.">
        <title>Complete genome sequence of Burkholderia gladioli BSR3.</title>
        <authorList>
            <person name="Seo Y.S."/>
            <person name="Lim J."/>
            <person name="Choi B.S."/>
            <person name="Kim H."/>
            <person name="Goo E."/>
            <person name="Lee B."/>
            <person name="Lim J.S."/>
            <person name="Choi I.Y."/>
            <person name="Moon J.S."/>
            <person name="Kim J."/>
            <person name="Hwang I."/>
        </authorList>
    </citation>
    <scope>NUCLEOTIDE SEQUENCE [LARGE SCALE GENOMIC DNA]</scope>
    <source>
        <strain evidence="8">BSR3</strain>
    </source>
</reference>
<dbReference type="InterPro" id="IPR012967">
    <property type="entry name" value="COMT_dimerisation"/>
</dbReference>
<dbReference type="InterPro" id="IPR029063">
    <property type="entry name" value="SAM-dependent_MTases_sf"/>
</dbReference>
<evidence type="ECO:0000256" key="1">
    <source>
        <dbReference type="ARBA" id="ARBA00022603"/>
    </source>
</evidence>
<evidence type="ECO:0000256" key="3">
    <source>
        <dbReference type="ARBA" id="ARBA00022691"/>
    </source>
</evidence>
<keyword evidence="1 7" id="KW-0489">Methyltransferase</keyword>
<dbReference type="InterPro" id="IPR001077">
    <property type="entry name" value="COMT_C"/>
</dbReference>
<dbReference type="AlphaFoldDB" id="F2LRQ8"/>
<dbReference type="SUPFAM" id="SSF53335">
    <property type="entry name" value="S-adenosyl-L-methionine-dependent methyltransferases"/>
    <property type="match status" value="1"/>
</dbReference>
<organism evidence="7 8">
    <name type="scientific">Burkholderia gladioli (strain BSR3)</name>
    <dbReference type="NCBI Taxonomy" id="999541"/>
    <lineage>
        <taxon>Bacteria</taxon>
        <taxon>Pseudomonadati</taxon>
        <taxon>Pseudomonadota</taxon>
        <taxon>Betaproteobacteria</taxon>
        <taxon>Burkholderiales</taxon>
        <taxon>Burkholderiaceae</taxon>
        <taxon>Burkholderia</taxon>
    </lineage>
</organism>
<gene>
    <name evidence="7" type="ordered locus">bgla_1p1610</name>
</gene>
<keyword evidence="8" id="KW-1185">Reference proteome</keyword>
<dbReference type="InterPro" id="IPR016461">
    <property type="entry name" value="COMT-like"/>
</dbReference>
<dbReference type="InterPro" id="IPR036390">
    <property type="entry name" value="WH_DNA-bd_sf"/>
</dbReference>
<dbReference type="GO" id="GO:0032259">
    <property type="term" value="P:methylation"/>
    <property type="evidence" value="ECO:0007669"/>
    <property type="project" value="UniProtKB-KW"/>
</dbReference>
<proteinExistence type="predicted"/>
<keyword evidence="3" id="KW-0949">S-adenosyl-L-methionine</keyword>
<dbReference type="Gene3D" id="1.10.10.10">
    <property type="entry name" value="Winged helix-like DNA-binding domain superfamily/Winged helix DNA-binding domain"/>
    <property type="match status" value="1"/>
</dbReference>
<geneLocation type="plasmid" evidence="7 8">
    <name>bgla_1p</name>
</geneLocation>
<evidence type="ECO:0000259" key="6">
    <source>
        <dbReference type="Pfam" id="PF08100"/>
    </source>
</evidence>
<evidence type="ECO:0000259" key="5">
    <source>
        <dbReference type="Pfam" id="PF00891"/>
    </source>
</evidence>
<evidence type="ECO:0000313" key="7">
    <source>
        <dbReference type="EMBL" id="AEA65552.1"/>
    </source>
</evidence>
<dbReference type="HOGENOM" id="CLU_005533_12_0_4"/>
<dbReference type="Pfam" id="PF00891">
    <property type="entry name" value="Methyltransf_2"/>
    <property type="match status" value="1"/>
</dbReference>
<sequence>MLQDDVRQLRQWIYGYQIAQSIHVVARLGIPDLLAREALDCAELARRAGCDADALRRLLRALETLGLFRQDGEDRYVHTGMSRLLIGGEPGSQDFAACIYGDEHYRAWSELYASVKSGTPRFDALYGTDYFSYLERQGQSNAKLGGYLAHDAAMRLDALLAAHDFAATRHLVEIGGDGRIATALLARFPALRVTLAGPPPLTASGADGADSGADPAPDARLRLAPGELGAVPPGDGDVYLLSQILHRLDAAAAVALLAACRAAMRDGAVLLIQEYPVPESGSLAPGRWMDLNMMVVCGGRERTLREYEALIDAAGLKLVTHREGAGQSAVLACVAAPADPIR</sequence>
<keyword evidence="2 7" id="KW-0808">Transferase</keyword>
<feature type="domain" description="O-methyltransferase C-terminal" evidence="5">
    <location>
        <begin position="108"/>
        <end position="316"/>
    </location>
</feature>
<accession>F2LRQ8</accession>
<dbReference type="KEGG" id="bgd:bgla_1p1610"/>
<evidence type="ECO:0000256" key="4">
    <source>
        <dbReference type="PIRSR" id="PIRSR005739-1"/>
    </source>
</evidence>
<keyword evidence="7" id="KW-0614">Plasmid</keyword>
<dbReference type="SUPFAM" id="SSF46785">
    <property type="entry name" value="Winged helix' DNA-binding domain"/>
    <property type="match status" value="1"/>
</dbReference>
<dbReference type="EMBL" id="CP002601">
    <property type="protein sequence ID" value="AEA65552.1"/>
    <property type="molecule type" value="Genomic_DNA"/>
</dbReference>
<dbReference type="GO" id="GO:0008171">
    <property type="term" value="F:O-methyltransferase activity"/>
    <property type="evidence" value="ECO:0007669"/>
    <property type="project" value="InterPro"/>
</dbReference>
<dbReference type="PANTHER" id="PTHR43712:SF2">
    <property type="entry name" value="O-METHYLTRANSFERASE CICE"/>
    <property type="match status" value="1"/>
</dbReference>
<dbReference type="PROSITE" id="PS51683">
    <property type="entry name" value="SAM_OMT_II"/>
    <property type="match status" value="1"/>
</dbReference>
<dbReference type="GO" id="GO:0046983">
    <property type="term" value="F:protein dimerization activity"/>
    <property type="evidence" value="ECO:0007669"/>
    <property type="project" value="InterPro"/>
</dbReference>
<protein>
    <submittedName>
        <fullName evidence="7">O-methyltransferase</fullName>
    </submittedName>
</protein>
<dbReference type="Gene3D" id="3.40.50.150">
    <property type="entry name" value="Vaccinia Virus protein VP39"/>
    <property type="match status" value="1"/>
</dbReference>
<name>F2LRQ8_BURGS</name>
<dbReference type="PIRSF" id="PIRSF005739">
    <property type="entry name" value="O-mtase"/>
    <property type="match status" value="1"/>
</dbReference>
<feature type="domain" description="O-methyltransferase dimerisation" evidence="6">
    <location>
        <begin position="13"/>
        <end position="86"/>
    </location>
</feature>
<dbReference type="RefSeq" id="WP_013699930.1">
    <property type="nucleotide sequence ID" value="NC_015382.1"/>
</dbReference>
<dbReference type="Proteomes" id="UP000008316">
    <property type="component" value="Plasmid bgla_1p"/>
</dbReference>
<dbReference type="Pfam" id="PF08100">
    <property type="entry name" value="Dimerisation"/>
    <property type="match status" value="1"/>
</dbReference>
<dbReference type="PANTHER" id="PTHR43712">
    <property type="entry name" value="PUTATIVE (AFU_ORTHOLOGUE AFUA_4G14580)-RELATED"/>
    <property type="match status" value="1"/>
</dbReference>
<dbReference type="InterPro" id="IPR036388">
    <property type="entry name" value="WH-like_DNA-bd_sf"/>
</dbReference>
<evidence type="ECO:0000313" key="8">
    <source>
        <dbReference type="Proteomes" id="UP000008316"/>
    </source>
</evidence>
<evidence type="ECO:0000256" key="2">
    <source>
        <dbReference type="ARBA" id="ARBA00022679"/>
    </source>
</evidence>
<feature type="active site" description="Proton acceptor" evidence="4">
    <location>
        <position position="246"/>
    </location>
</feature>